<gene>
    <name evidence="4" type="ORF">LVJ81_03085</name>
</gene>
<feature type="signal peptide" evidence="2">
    <location>
        <begin position="1"/>
        <end position="22"/>
    </location>
</feature>
<evidence type="ECO:0000313" key="4">
    <source>
        <dbReference type="EMBL" id="UOO93037.1"/>
    </source>
</evidence>
<evidence type="ECO:0000256" key="2">
    <source>
        <dbReference type="SAM" id="SignalP"/>
    </source>
</evidence>
<accession>A0ABY4EBB0</accession>
<protein>
    <submittedName>
        <fullName evidence="4">DUF4124 domain-containing protein</fullName>
    </submittedName>
</protein>
<evidence type="ECO:0000259" key="3">
    <source>
        <dbReference type="Pfam" id="PF13511"/>
    </source>
</evidence>
<reference evidence="4" key="2">
    <citation type="journal article" date="2022" name="Res Sq">
        <title>Evolution of multicellular longitudinally dividing oral cavity symbionts (Neisseriaceae).</title>
        <authorList>
            <person name="Nyongesa S."/>
            <person name="Weber P."/>
            <person name="Bernet E."/>
            <person name="Pullido F."/>
            <person name="Nieckarz M."/>
            <person name="Delaby M."/>
            <person name="Nieves C."/>
            <person name="Viehboeck T."/>
            <person name="Krause N."/>
            <person name="Rivera-Millot A."/>
            <person name="Nakamura A."/>
            <person name="Vischer N."/>
            <person name="VanNieuwenhze M."/>
            <person name="Brun Y."/>
            <person name="Cava F."/>
            <person name="Bulgheresi S."/>
            <person name="Veyrier F."/>
        </authorList>
    </citation>
    <scope>NUCLEOTIDE SEQUENCE</scope>
    <source>
        <strain evidence="4">SAG 1488-6</strain>
    </source>
</reference>
<evidence type="ECO:0000313" key="5">
    <source>
        <dbReference type="Proteomes" id="UP000832034"/>
    </source>
</evidence>
<keyword evidence="5" id="KW-1185">Reference proteome</keyword>
<feature type="region of interest" description="Disordered" evidence="1">
    <location>
        <begin position="103"/>
        <end position="122"/>
    </location>
</feature>
<sequence length="159" mass="16981">MKKSVKSILTIALMGAIGMASASTVFTWKGQSGNAVYSDTPRNLTTHNISTMNVRSQTVNKVDSGVSGSPAGGQIGTTAPVGSDASLADQQAALNAKVALENKRQEEENKKVEEQNKQMRSQNCTSAKMNLQNVQTSSRVNNREALVAGYQADIQKFCN</sequence>
<dbReference type="InterPro" id="IPR025392">
    <property type="entry name" value="DUF4124"/>
</dbReference>
<dbReference type="RefSeq" id="WP_019958042.1">
    <property type="nucleotide sequence ID" value="NZ_CP091512.1"/>
</dbReference>
<feature type="region of interest" description="Disordered" evidence="1">
    <location>
        <begin position="63"/>
        <end position="82"/>
    </location>
</feature>
<dbReference type="Pfam" id="PF13511">
    <property type="entry name" value="DUF4124"/>
    <property type="match status" value="1"/>
</dbReference>
<evidence type="ECO:0000256" key="1">
    <source>
        <dbReference type="SAM" id="MobiDB-lite"/>
    </source>
</evidence>
<feature type="chain" id="PRO_5045739374" evidence="2">
    <location>
        <begin position="23"/>
        <end position="159"/>
    </location>
</feature>
<organism evidence="4 5">
    <name type="scientific">Vitreoscilla stercoraria</name>
    <dbReference type="NCBI Taxonomy" id="61"/>
    <lineage>
        <taxon>Bacteria</taxon>
        <taxon>Pseudomonadati</taxon>
        <taxon>Pseudomonadota</taxon>
        <taxon>Betaproteobacteria</taxon>
        <taxon>Neisseriales</taxon>
        <taxon>Neisseriaceae</taxon>
        <taxon>Vitreoscilla</taxon>
    </lineage>
</organism>
<name>A0ABY4EBB0_VITST</name>
<feature type="compositionally biased region" description="Basic and acidic residues" evidence="1">
    <location>
        <begin position="103"/>
        <end position="117"/>
    </location>
</feature>
<proteinExistence type="predicted"/>
<keyword evidence="2" id="KW-0732">Signal</keyword>
<dbReference type="EMBL" id="CP091512">
    <property type="protein sequence ID" value="UOO93037.1"/>
    <property type="molecule type" value="Genomic_DNA"/>
</dbReference>
<dbReference type="Proteomes" id="UP000832034">
    <property type="component" value="Chromosome"/>
</dbReference>
<reference evidence="4" key="1">
    <citation type="submission" date="2021-12" db="EMBL/GenBank/DDBJ databases">
        <authorList>
            <person name="Veyrier F.J."/>
        </authorList>
    </citation>
    <scope>NUCLEOTIDE SEQUENCE</scope>
    <source>
        <strain evidence="4">SAG 1488-6</strain>
    </source>
</reference>
<feature type="domain" description="DUF4124" evidence="3">
    <location>
        <begin position="13"/>
        <end position="55"/>
    </location>
</feature>